<dbReference type="Pfam" id="PF13635">
    <property type="entry name" value="DUF4143"/>
    <property type="match status" value="1"/>
</dbReference>
<dbReference type="Proteomes" id="UP000192491">
    <property type="component" value="Unassembled WGS sequence"/>
</dbReference>
<name>A0A1Y1Q6R9_9GAMM</name>
<comment type="caution">
    <text evidence="2">The sequence shown here is derived from an EMBL/GenBank/DDBJ whole genome shotgun (WGS) entry which is preliminary data.</text>
</comment>
<dbReference type="EMBL" id="MTEJ01000796">
    <property type="protein sequence ID" value="OQW97645.1"/>
    <property type="molecule type" value="Genomic_DNA"/>
</dbReference>
<feature type="non-terminal residue" evidence="2">
    <location>
        <position position="1"/>
    </location>
</feature>
<organism evidence="2 3">
    <name type="scientific">Thiothrix lacustris</name>
    <dbReference type="NCBI Taxonomy" id="525917"/>
    <lineage>
        <taxon>Bacteria</taxon>
        <taxon>Pseudomonadati</taxon>
        <taxon>Pseudomonadota</taxon>
        <taxon>Gammaproteobacteria</taxon>
        <taxon>Thiotrichales</taxon>
        <taxon>Thiotrichaceae</taxon>
        <taxon>Thiothrix</taxon>
    </lineage>
</organism>
<dbReference type="InterPro" id="IPR025420">
    <property type="entry name" value="DUF4143"/>
</dbReference>
<gene>
    <name evidence="2" type="ORF">BWK73_54000</name>
</gene>
<proteinExistence type="predicted"/>
<evidence type="ECO:0000313" key="3">
    <source>
        <dbReference type="Proteomes" id="UP000192491"/>
    </source>
</evidence>
<accession>A0A1Y1Q6R9</accession>
<reference evidence="2 3" key="1">
    <citation type="submission" date="2017-01" db="EMBL/GenBank/DDBJ databases">
        <title>Novel large sulfur bacteria in the metagenomes of groundwater-fed chemosynthetic microbial mats in the Lake Huron basin.</title>
        <authorList>
            <person name="Sharrar A.M."/>
            <person name="Flood B.E."/>
            <person name="Bailey J.V."/>
            <person name="Jones D.S."/>
            <person name="Biddanda B."/>
            <person name="Ruberg S.A."/>
            <person name="Marcus D.N."/>
            <person name="Dick G.J."/>
        </authorList>
    </citation>
    <scope>NUCLEOTIDE SEQUENCE [LARGE SCALE GENOMIC DNA]</scope>
    <source>
        <strain evidence="2">A8</strain>
    </source>
</reference>
<sequence>KANTYAAQPVDLSFYRTSDGKEIDFVLDNGKGLVLLEVKAAHSVTPADFRHISYFIGQNPGRVVQGMVLYGGERVLPFGESDGVKLWAVPLGMLAG</sequence>
<feature type="domain" description="DUF4143" evidence="1">
    <location>
        <begin position="5"/>
        <end position="40"/>
    </location>
</feature>
<evidence type="ECO:0000313" key="2">
    <source>
        <dbReference type="EMBL" id="OQW97645.1"/>
    </source>
</evidence>
<dbReference type="PANTHER" id="PTHR43566:SF2">
    <property type="entry name" value="DUF4143 DOMAIN-CONTAINING PROTEIN"/>
    <property type="match status" value="1"/>
</dbReference>
<protein>
    <submittedName>
        <fullName evidence="2">ATPase</fullName>
    </submittedName>
</protein>
<dbReference type="PANTHER" id="PTHR43566">
    <property type="entry name" value="CONSERVED PROTEIN"/>
    <property type="match status" value="1"/>
</dbReference>
<evidence type="ECO:0000259" key="1">
    <source>
        <dbReference type="Pfam" id="PF13635"/>
    </source>
</evidence>
<dbReference type="AlphaFoldDB" id="A0A1Y1Q6R9"/>
<dbReference type="eggNOG" id="COG1373">
    <property type="taxonomic scope" value="Bacteria"/>
</dbReference>